<dbReference type="Proteomes" id="UP000327044">
    <property type="component" value="Unassembled WGS sequence"/>
</dbReference>
<dbReference type="AlphaFoldDB" id="A0A1Y1MP30"/>
<evidence type="ECO:0000256" key="7">
    <source>
        <dbReference type="SAM" id="Phobius"/>
    </source>
</evidence>
<evidence type="ECO:0000256" key="1">
    <source>
        <dbReference type="ARBA" id="ARBA00004323"/>
    </source>
</evidence>
<keyword evidence="7" id="KW-1133">Transmembrane helix</keyword>
<dbReference type="Pfam" id="PF04488">
    <property type="entry name" value="Gly_transf_sug"/>
    <property type="match status" value="1"/>
</dbReference>
<sequence>MHKFYRHVRVFALLCLMLTPLFYIVFVICTKQLFKADSIACYRLHDKSLPEITEMQPRKGKSIFFHETSCNSYIEGKITLFPRQACAVESAALLNPGYDIYLLFTSPGIIKFEGTQSDRIIKALLSYKNVNIRHLDYEKYTKDTPVENLYRDGKVEASLYARSHASDVLRYLSLWKYGGIYLDLDVIVIKPLQDLPANYAGSESENNVAAGVINFSPDGRGHGFAQRCLEDLRRNFRGKDWGYNGPGVITRLLKNLCGVKKAKDMLKKDCRGFKVYPPEAFYPVEWWNWKMYFDSKYNEKMLNITRNSYVIHVWNKHSVNTKIKINSEVPYSIFAKKYCPKVFAECEEYF</sequence>
<dbReference type="SUPFAM" id="SSF53448">
    <property type="entry name" value="Nucleotide-diphospho-sugar transferases"/>
    <property type="match status" value="1"/>
</dbReference>
<evidence type="ECO:0000256" key="4">
    <source>
        <dbReference type="ARBA" id="ARBA00022679"/>
    </source>
</evidence>
<dbReference type="InParanoid" id="A0A1Y1MP30"/>
<comment type="subcellular location">
    <subcellularLocation>
        <location evidence="1">Golgi apparatus membrane</location>
        <topology evidence="1">Single-pass type II membrane protein</topology>
    </subcellularLocation>
</comment>
<gene>
    <name evidence="10" type="ORF">PPYR_13118</name>
</gene>
<dbReference type="InterPro" id="IPR051981">
    <property type="entry name" value="Glycosyltransf_32"/>
</dbReference>
<dbReference type="Pfam" id="PF04572">
    <property type="entry name" value="Gb3_synth"/>
    <property type="match status" value="1"/>
</dbReference>
<evidence type="ECO:0000259" key="8">
    <source>
        <dbReference type="Pfam" id="PF04572"/>
    </source>
</evidence>
<dbReference type="FunCoup" id="A0A1Y1MP30">
    <property type="interactions" value="26"/>
</dbReference>
<keyword evidence="7" id="KW-0812">Transmembrane</keyword>
<keyword evidence="4" id="KW-0808">Transferase</keyword>
<dbReference type="EMBL" id="VVIM01000009">
    <property type="protein sequence ID" value="KAB0793498.1"/>
    <property type="molecule type" value="Genomic_DNA"/>
</dbReference>
<dbReference type="OrthoDB" id="409543at2759"/>
<protein>
    <recommendedName>
        <fullName evidence="8">Alpha 1,4-glycosyltransferase domain-containing protein</fullName>
    </recommendedName>
</protein>
<feature type="domain" description="Alpha 1,4-glycosyltransferase" evidence="8">
    <location>
        <begin position="219"/>
        <end position="345"/>
    </location>
</feature>
<evidence type="ECO:0000256" key="5">
    <source>
        <dbReference type="ARBA" id="ARBA00023034"/>
    </source>
</evidence>
<dbReference type="InterPro" id="IPR007577">
    <property type="entry name" value="GlycoTrfase_DXD_sugar-bd_CS"/>
</dbReference>
<name>A0A1Y1MP30_PHOPY</name>
<dbReference type="PANTHER" id="PTHR12042:SF21">
    <property type="entry name" value="ALPHA1,4-GALACTOSYLTRANSFERASE 1-RELATED"/>
    <property type="match status" value="1"/>
</dbReference>
<organism evidence="9">
    <name type="scientific">Photinus pyralis</name>
    <name type="common">Common eastern firefly</name>
    <name type="synonym">Lampyris pyralis</name>
    <dbReference type="NCBI Taxonomy" id="7054"/>
    <lineage>
        <taxon>Eukaryota</taxon>
        <taxon>Metazoa</taxon>
        <taxon>Ecdysozoa</taxon>
        <taxon>Arthropoda</taxon>
        <taxon>Hexapoda</taxon>
        <taxon>Insecta</taxon>
        <taxon>Pterygota</taxon>
        <taxon>Neoptera</taxon>
        <taxon>Endopterygota</taxon>
        <taxon>Coleoptera</taxon>
        <taxon>Polyphaga</taxon>
        <taxon>Elateriformia</taxon>
        <taxon>Elateroidea</taxon>
        <taxon>Lampyridae</taxon>
        <taxon>Lampyrinae</taxon>
        <taxon>Photinus</taxon>
    </lineage>
</organism>
<keyword evidence="5" id="KW-0333">Golgi apparatus</keyword>
<accession>A0A1Y1MP30</accession>
<reference evidence="9" key="1">
    <citation type="journal article" date="2016" name="Sci. Rep.">
        <title>Molecular characterization of firefly nuptial gifts: a multi-omics approach sheds light on postcopulatory sexual selection.</title>
        <authorList>
            <person name="Al-Wathiqui N."/>
            <person name="Fallon T.R."/>
            <person name="South A."/>
            <person name="Weng J.K."/>
            <person name="Lewis S.M."/>
        </authorList>
    </citation>
    <scope>NUCLEOTIDE SEQUENCE</scope>
</reference>
<dbReference type="PANTHER" id="PTHR12042">
    <property type="entry name" value="LACTOSYLCERAMIDE 4-ALPHA-GALACTOSYLTRANSFERASE ALPHA- 1,4-GALACTOSYLTRANSFERASE"/>
    <property type="match status" value="1"/>
</dbReference>
<evidence type="ECO:0000313" key="9">
    <source>
        <dbReference type="EMBL" id="JAV86440.1"/>
    </source>
</evidence>
<evidence type="ECO:0000256" key="2">
    <source>
        <dbReference type="ARBA" id="ARBA00009003"/>
    </source>
</evidence>
<evidence type="ECO:0000313" key="11">
    <source>
        <dbReference type="Proteomes" id="UP000327044"/>
    </source>
</evidence>
<keyword evidence="6 7" id="KW-0472">Membrane</keyword>
<feature type="transmembrane region" description="Helical" evidence="7">
    <location>
        <begin position="7"/>
        <end position="28"/>
    </location>
</feature>
<evidence type="ECO:0000313" key="10">
    <source>
        <dbReference type="EMBL" id="KAB0793498.1"/>
    </source>
</evidence>
<dbReference type="Gene3D" id="3.90.550.20">
    <property type="match status" value="1"/>
</dbReference>
<reference evidence="10" key="3">
    <citation type="submission" date="2019-08" db="EMBL/GenBank/DDBJ databases">
        <authorList>
            <consortium name="Photinus pyralis genome working group"/>
            <person name="Fallon T.R."/>
            <person name="Sander Lower S.E."/>
            <person name="Weng J.-K."/>
        </authorList>
    </citation>
    <scope>NUCLEOTIDE SEQUENCE</scope>
    <source>
        <strain evidence="10">1611_PpyrPB1</strain>
        <tissue evidence="10">Whole body</tissue>
    </source>
</reference>
<reference evidence="10 11" key="2">
    <citation type="journal article" date="2018" name="Elife">
        <title>Firefly genomes illuminate parallel origins of bioluminescence in beetles.</title>
        <authorList>
            <person name="Fallon T.R."/>
            <person name="Lower S.E."/>
            <person name="Chang C.H."/>
            <person name="Bessho-Uehara M."/>
            <person name="Martin G.J."/>
            <person name="Bewick A.J."/>
            <person name="Behringer M."/>
            <person name="Debat H.J."/>
            <person name="Wong I."/>
            <person name="Day J.C."/>
            <person name="Suvorov A."/>
            <person name="Silva C.J."/>
            <person name="Stanger-Hall K.F."/>
            <person name="Hall D.W."/>
            <person name="Schmitz R.J."/>
            <person name="Nelson D.R."/>
            <person name="Lewis S.M."/>
            <person name="Shigenobu S."/>
            <person name="Bybee S.M."/>
            <person name="Larracuente A.M."/>
            <person name="Oba Y."/>
            <person name="Weng J.K."/>
        </authorList>
    </citation>
    <scope>NUCLEOTIDE SEQUENCE [LARGE SCALE GENOMIC DNA]</scope>
    <source>
        <strain evidence="10">1611_PpyrPB1</strain>
        <tissue evidence="10">Whole body</tissue>
    </source>
</reference>
<evidence type="ECO:0000256" key="6">
    <source>
        <dbReference type="ARBA" id="ARBA00023136"/>
    </source>
</evidence>
<evidence type="ECO:0000256" key="3">
    <source>
        <dbReference type="ARBA" id="ARBA00022676"/>
    </source>
</evidence>
<comment type="similarity">
    <text evidence="2">Belongs to the glycosyltransferase 32 family.</text>
</comment>
<dbReference type="EMBL" id="GEZM01028141">
    <property type="protein sequence ID" value="JAV86440.1"/>
    <property type="molecule type" value="Transcribed_RNA"/>
</dbReference>
<dbReference type="GO" id="GO:0016758">
    <property type="term" value="F:hexosyltransferase activity"/>
    <property type="evidence" value="ECO:0007669"/>
    <property type="project" value="TreeGrafter"/>
</dbReference>
<dbReference type="InterPro" id="IPR029044">
    <property type="entry name" value="Nucleotide-diphossugar_trans"/>
</dbReference>
<dbReference type="GO" id="GO:0000139">
    <property type="term" value="C:Golgi membrane"/>
    <property type="evidence" value="ECO:0007669"/>
    <property type="project" value="UniProtKB-SubCell"/>
</dbReference>
<keyword evidence="3" id="KW-0328">Glycosyltransferase</keyword>
<keyword evidence="11" id="KW-1185">Reference proteome</keyword>
<proteinExistence type="inferred from homology"/>
<dbReference type="InterPro" id="IPR007652">
    <property type="entry name" value="A1-4-GlycosylTfrase_dom"/>
</dbReference>
<dbReference type="GO" id="GO:0006688">
    <property type="term" value="P:glycosphingolipid biosynthetic process"/>
    <property type="evidence" value="ECO:0007669"/>
    <property type="project" value="TreeGrafter"/>
</dbReference>